<gene>
    <name evidence="1" type="ORF">Sradi_5251100</name>
</gene>
<protein>
    <submittedName>
        <fullName evidence="1">Uncharacterized protein</fullName>
    </submittedName>
</protein>
<organism evidence="1">
    <name type="scientific">Sesamum radiatum</name>
    <name type="common">Black benniseed</name>
    <dbReference type="NCBI Taxonomy" id="300843"/>
    <lineage>
        <taxon>Eukaryota</taxon>
        <taxon>Viridiplantae</taxon>
        <taxon>Streptophyta</taxon>
        <taxon>Embryophyta</taxon>
        <taxon>Tracheophyta</taxon>
        <taxon>Spermatophyta</taxon>
        <taxon>Magnoliopsida</taxon>
        <taxon>eudicotyledons</taxon>
        <taxon>Gunneridae</taxon>
        <taxon>Pentapetalae</taxon>
        <taxon>asterids</taxon>
        <taxon>lamiids</taxon>
        <taxon>Lamiales</taxon>
        <taxon>Pedaliaceae</taxon>
        <taxon>Sesamum</taxon>
    </lineage>
</organism>
<sequence length="61" mass="6256">MVNPNNEGGHGSCEGNSSLLAESGPAVLLADPIMGDVNIPGPDPVSEVNVPLKLQLQFSTK</sequence>
<reference evidence="1" key="2">
    <citation type="journal article" date="2024" name="Plant">
        <title>Genomic evolution and insights into agronomic trait innovations of Sesamum species.</title>
        <authorList>
            <person name="Miao H."/>
            <person name="Wang L."/>
            <person name="Qu L."/>
            <person name="Liu H."/>
            <person name="Sun Y."/>
            <person name="Le M."/>
            <person name="Wang Q."/>
            <person name="Wei S."/>
            <person name="Zheng Y."/>
            <person name="Lin W."/>
            <person name="Duan Y."/>
            <person name="Cao H."/>
            <person name="Xiong S."/>
            <person name="Wang X."/>
            <person name="Wei L."/>
            <person name="Li C."/>
            <person name="Ma Q."/>
            <person name="Ju M."/>
            <person name="Zhao R."/>
            <person name="Li G."/>
            <person name="Mu C."/>
            <person name="Tian Q."/>
            <person name="Mei H."/>
            <person name="Zhang T."/>
            <person name="Gao T."/>
            <person name="Zhang H."/>
        </authorList>
    </citation>
    <scope>NUCLEOTIDE SEQUENCE</scope>
    <source>
        <strain evidence="1">G02</strain>
    </source>
</reference>
<name>A0AAW2LNZ8_SESRA</name>
<dbReference type="AlphaFoldDB" id="A0AAW2LNZ8"/>
<dbReference type="EMBL" id="JACGWJ010000024">
    <property type="protein sequence ID" value="KAL0319896.1"/>
    <property type="molecule type" value="Genomic_DNA"/>
</dbReference>
<proteinExistence type="predicted"/>
<comment type="caution">
    <text evidence="1">The sequence shown here is derived from an EMBL/GenBank/DDBJ whole genome shotgun (WGS) entry which is preliminary data.</text>
</comment>
<accession>A0AAW2LNZ8</accession>
<evidence type="ECO:0000313" key="1">
    <source>
        <dbReference type="EMBL" id="KAL0319896.1"/>
    </source>
</evidence>
<reference evidence="1" key="1">
    <citation type="submission" date="2020-06" db="EMBL/GenBank/DDBJ databases">
        <authorList>
            <person name="Li T."/>
            <person name="Hu X."/>
            <person name="Zhang T."/>
            <person name="Song X."/>
            <person name="Zhang H."/>
            <person name="Dai N."/>
            <person name="Sheng W."/>
            <person name="Hou X."/>
            <person name="Wei L."/>
        </authorList>
    </citation>
    <scope>NUCLEOTIDE SEQUENCE</scope>
    <source>
        <strain evidence="1">G02</strain>
        <tissue evidence="1">Leaf</tissue>
    </source>
</reference>